<dbReference type="KEGG" id="sgu:SGLAU_13120"/>
<dbReference type="RefSeq" id="WP_043501198.1">
    <property type="nucleotide sequence ID" value="NZ_CP009438.1"/>
</dbReference>
<proteinExistence type="predicted"/>
<dbReference type="OrthoDB" id="2085958at2"/>
<dbReference type="InterPro" id="IPR003615">
    <property type="entry name" value="HNH_nuc"/>
</dbReference>
<dbReference type="HOGENOM" id="CLU_071833_0_0_11"/>
<gene>
    <name evidence="2" type="ORF">SGLAU_13120</name>
</gene>
<organism evidence="2 3">
    <name type="scientific">Streptomyces glaucescens</name>
    <dbReference type="NCBI Taxonomy" id="1907"/>
    <lineage>
        <taxon>Bacteria</taxon>
        <taxon>Bacillati</taxon>
        <taxon>Actinomycetota</taxon>
        <taxon>Actinomycetes</taxon>
        <taxon>Kitasatosporales</taxon>
        <taxon>Streptomycetaceae</taxon>
        <taxon>Streptomyces</taxon>
    </lineage>
</organism>
<keyword evidence="3" id="KW-1185">Reference proteome</keyword>
<dbReference type="AlphaFoldDB" id="A0A089X9P3"/>
<dbReference type="EMBL" id="CP009438">
    <property type="protein sequence ID" value="AIR98616.1"/>
    <property type="molecule type" value="Genomic_DNA"/>
</dbReference>
<evidence type="ECO:0000259" key="1">
    <source>
        <dbReference type="SMART" id="SM00507"/>
    </source>
</evidence>
<reference evidence="3" key="1">
    <citation type="journal article" date="2015" name="J. Biotechnol.">
        <title>Complete genome sequence of the actinobacterium Streptomyces glaucescens GLA.O (DSM 40922) consisting of a linear chromosome and one linear plasmid.</title>
        <authorList>
            <person name="Ortseifen V."/>
            <person name="Winkler A."/>
            <person name="Albersmeier A."/>
            <person name="Wendler S."/>
            <person name="Puhler A."/>
            <person name="Kalinowski J."/>
            <person name="Ruckert C."/>
        </authorList>
    </citation>
    <scope>NUCLEOTIDE SEQUENCE [LARGE SCALE GENOMIC DNA]</scope>
    <source>
        <strain evidence="3">DSM 40922 / GLA O</strain>
    </source>
</reference>
<sequence length="338" mass="37430">MGDGDAYAREPLTAAVDESHSWNDLMRRLGLRPSGGQRRVLQRKVAAHGIDTSHFRRRSPRRDYSDEAIAAAAASSTSLREVALKLGTAPATGTLSHIRRRIEAAGIDVGHFPGLGRTRLDLPFTDEELRAAAAPASSIRETAAALGIPDDGRSRAALGRLLRERGIDTSHFRHARLTLPDDELRAAVACSESYADVMRRLGLDVGYAQHRRIRRRVTELGLDTSHFKRRTWGSAQPSPRRSGARDVLTVLPPGSARPKRDRLHAALRHLGVPYRCASCGNDGAWLGQPITLQIDHIDGNWLDNRPRNLRYLCPNCHALTATWCRRKPRHTREAGPVH</sequence>
<dbReference type="Proteomes" id="UP000029482">
    <property type="component" value="Chromosome"/>
</dbReference>
<dbReference type="STRING" id="1907.SGLAU_13120"/>
<dbReference type="eggNOG" id="COG1403">
    <property type="taxonomic scope" value="Bacteria"/>
</dbReference>
<name>A0A089X9P3_STRGA</name>
<dbReference type="SMART" id="SM00507">
    <property type="entry name" value="HNHc"/>
    <property type="match status" value="1"/>
</dbReference>
<accession>A0A089X9P3</accession>
<evidence type="ECO:0000313" key="2">
    <source>
        <dbReference type="EMBL" id="AIR98616.1"/>
    </source>
</evidence>
<feature type="domain" description="HNH nuclease" evidence="1">
    <location>
        <begin position="273"/>
        <end position="318"/>
    </location>
</feature>
<protein>
    <recommendedName>
        <fullName evidence="1">HNH nuclease domain-containing protein</fullName>
    </recommendedName>
</protein>
<dbReference type="CDD" id="cd00085">
    <property type="entry name" value="HNHc"/>
    <property type="match status" value="1"/>
</dbReference>
<evidence type="ECO:0000313" key="3">
    <source>
        <dbReference type="Proteomes" id="UP000029482"/>
    </source>
</evidence>